<keyword evidence="1" id="KW-0472">Membrane</keyword>
<comment type="caution">
    <text evidence="2">The sequence shown here is derived from an EMBL/GenBank/DDBJ whole genome shotgun (WGS) entry which is preliminary data.</text>
</comment>
<sequence length="134" mass="14171">MQILDLQPRSDPHGALTAYGPAGRERYGLLLVTFDILLPAALALTVVSALLVNGGRWARRATAVPLLGWVCDYTENIMIFVLLRAYPGRADGAAAVLPTLTQTKTALIAAGALLAVAALAQTAVRRLRRAGPAR</sequence>
<protein>
    <submittedName>
        <fullName evidence="2">Uncharacterized protein</fullName>
    </submittedName>
</protein>
<proteinExistence type="predicted"/>
<keyword evidence="1" id="KW-0812">Transmembrane</keyword>
<keyword evidence="3" id="KW-1185">Reference proteome</keyword>
<evidence type="ECO:0000313" key="2">
    <source>
        <dbReference type="EMBL" id="GII94849.1"/>
    </source>
</evidence>
<evidence type="ECO:0000256" key="1">
    <source>
        <dbReference type="SAM" id="Phobius"/>
    </source>
</evidence>
<gene>
    <name evidence="2" type="ORF">Ssi02_50800</name>
</gene>
<name>A0A919VE78_9ACTN</name>
<dbReference type="AlphaFoldDB" id="A0A919VE78"/>
<evidence type="ECO:0000313" key="3">
    <source>
        <dbReference type="Proteomes" id="UP000606172"/>
    </source>
</evidence>
<organism evidence="2 3">
    <name type="scientific">Sinosporangium siamense</name>
    <dbReference type="NCBI Taxonomy" id="1367973"/>
    <lineage>
        <taxon>Bacteria</taxon>
        <taxon>Bacillati</taxon>
        <taxon>Actinomycetota</taxon>
        <taxon>Actinomycetes</taxon>
        <taxon>Streptosporangiales</taxon>
        <taxon>Streptosporangiaceae</taxon>
        <taxon>Sinosporangium</taxon>
    </lineage>
</organism>
<feature type="transmembrane region" description="Helical" evidence="1">
    <location>
        <begin position="64"/>
        <end position="86"/>
    </location>
</feature>
<feature type="transmembrane region" description="Helical" evidence="1">
    <location>
        <begin position="106"/>
        <end position="124"/>
    </location>
</feature>
<keyword evidence="1" id="KW-1133">Transmembrane helix</keyword>
<dbReference type="RefSeq" id="WP_204029741.1">
    <property type="nucleotide sequence ID" value="NZ_BOOW01000031.1"/>
</dbReference>
<feature type="transmembrane region" description="Helical" evidence="1">
    <location>
        <begin position="27"/>
        <end position="52"/>
    </location>
</feature>
<accession>A0A919VE78</accession>
<dbReference type="EMBL" id="BOOW01000031">
    <property type="protein sequence ID" value="GII94849.1"/>
    <property type="molecule type" value="Genomic_DNA"/>
</dbReference>
<reference evidence="2" key="1">
    <citation type="submission" date="2021-01" db="EMBL/GenBank/DDBJ databases">
        <title>Whole genome shotgun sequence of Sinosporangium siamense NBRC 109515.</title>
        <authorList>
            <person name="Komaki H."/>
            <person name="Tamura T."/>
        </authorList>
    </citation>
    <scope>NUCLEOTIDE SEQUENCE</scope>
    <source>
        <strain evidence="2">NBRC 109515</strain>
    </source>
</reference>
<dbReference type="Proteomes" id="UP000606172">
    <property type="component" value="Unassembled WGS sequence"/>
</dbReference>